<name>U2HC44_9SPHI</name>
<evidence type="ECO:0000313" key="2">
    <source>
        <dbReference type="EMBL" id="ERJ59326.1"/>
    </source>
</evidence>
<organism evidence="2 3">
    <name type="scientific">Sphingobacterium paucimobilis HER1398</name>
    <dbReference type="NCBI Taxonomy" id="1346330"/>
    <lineage>
        <taxon>Bacteria</taxon>
        <taxon>Pseudomonadati</taxon>
        <taxon>Bacteroidota</taxon>
        <taxon>Sphingobacteriia</taxon>
        <taxon>Sphingobacteriales</taxon>
        <taxon>Sphingobacteriaceae</taxon>
        <taxon>Sphingobacterium</taxon>
    </lineage>
</organism>
<feature type="domain" description="Helix-turn-helix" evidence="1">
    <location>
        <begin position="51"/>
        <end position="91"/>
    </location>
</feature>
<sequence length="98" mass="11511">MEMRKQLIEILAVLKDILRLLKRRSNVKTDAMSGMLELDIGQLMTRMAVIDRLGISERTYNRWVKSGVLRPIEFGNRHLYREEDLQDAIRRSINKGLL</sequence>
<dbReference type="SUPFAM" id="SSF46955">
    <property type="entry name" value="Putative DNA-binding domain"/>
    <property type="match status" value="1"/>
</dbReference>
<proteinExistence type="predicted"/>
<dbReference type="EMBL" id="ATDL01000015">
    <property type="protein sequence ID" value="ERJ59326.1"/>
    <property type="molecule type" value="Genomic_DNA"/>
</dbReference>
<evidence type="ECO:0000259" key="1">
    <source>
        <dbReference type="Pfam" id="PF12728"/>
    </source>
</evidence>
<dbReference type="AlphaFoldDB" id="U2HC44"/>
<keyword evidence="3" id="KW-1185">Reference proteome</keyword>
<dbReference type="InterPro" id="IPR009061">
    <property type="entry name" value="DNA-bd_dom_put_sf"/>
</dbReference>
<dbReference type="PATRIC" id="fig|1346330.5.peg.2665"/>
<accession>U2HC44</accession>
<protein>
    <recommendedName>
        <fullName evidence="1">Helix-turn-helix domain-containing protein</fullName>
    </recommendedName>
</protein>
<dbReference type="Proteomes" id="UP000016584">
    <property type="component" value="Unassembled WGS sequence"/>
</dbReference>
<gene>
    <name evidence="2" type="ORF">M472_11130</name>
</gene>
<dbReference type="STRING" id="1346330.M472_11130"/>
<reference evidence="2 3" key="1">
    <citation type="journal article" date="2013" name="Genome Announc.">
        <title>The Draft Genome Sequence of Sphingomonas paucimobilis Strain HER1398 (Proteobacteria), Host to the Giant PAU Phage, Indicates That It Is a Member of the Genus Sphingobacterium (Bacteroidetes).</title>
        <authorList>
            <person name="White R.A.III."/>
            <person name="Suttle C.A."/>
        </authorList>
    </citation>
    <scope>NUCLEOTIDE SEQUENCE [LARGE SCALE GENOMIC DNA]</scope>
    <source>
        <strain evidence="2 3">HER1398</strain>
    </source>
</reference>
<dbReference type="InterPro" id="IPR041657">
    <property type="entry name" value="HTH_17"/>
</dbReference>
<dbReference type="Pfam" id="PF12728">
    <property type="entry name" value="HTH_17"/>
    <property type="match status" value="1"/>
</dbReference>
<comment type="caution">
    <text evidence="2">The sequence shown here is derived from an EMBL/GenBank/DDBJ whole genome shotgun (WGS) entry which is preliminary data.</text>
</comment>
<evidence type="ECO:0000313" key="3">
    <source>
        <dbReference type="Proteomes" id="UP000016584"/>
    </source>
</evidence>